<evidence type="ECO:0000256" key="3">
    <source>
        <dbReference type="ARBA" id="ARBA00022692"/>
    </source>
</evidence>
<gene>
    <name evidence="8" type="ORF">GCM10009535_38800</name>
</gene>
<dbReference type="Gene3D" id="1.20.144.10">
    <property type="entry name" value="Phosphatidic acid phosphatase type 2/haloperoxidase"/>
    <property type="match status" value="1"/>
</dbReference>
<dbReference type="Proteomes" id="UP001500724">
    <property type="component" value="Unassembled WGS sequence"/>
</dbReference>
<dbReference type="Pfam" id="PF01569">
    <property type="entry name" value="PAP2"/>
    <property type="match status" value="1"/>
</dbReference>
<keyword evidence="6" id="KW-0472">Membrane</keyword>
<evidence type="ECO:0000256" key="5">
    <source>
        <dbReference type="ARBA" id="ARBA00022989"/>
    </source>
</evidence>
<evidence type="ECO:0000256" key="2">
    <source>
        <dbReference type="ARBA" id="ARBA00022475"/>
    </source>
</evidence>
<sequence length="178" mass="18221">MDDHQDPRLPLGPRALDHRIVTALRACGANPRVAGAARALSRAGEHGALWFAAGLTAAAVDHRRRRAWLRGTALTAGAHAASSGLKRVVRRPRPAHVEPLVGTRCRHSFPSSHAASSAAAALAFGALGAPAAVPLAAAVCLSRVVAGVHYPSDVAAGAALGALTAGLGLRWIREGARD</sequence>
<name>A0ABN1HK82_9ACTN</name>
<dbReference type="RefSeq" id="WP_344003286.1">
    <property type="nucleotide sequence ID" value="NZ_BAAAGU010000040.1"/>
</dbReference>
<reference evidence="8 9" key="1">
    <citation type="journal article" date="2019" name="Int. J. Syst. Evol. Microbiol.">
        <title>The Global Catalogue of Microorganisms (GCM) 10K type strain sequencing project: providing services to taxonomists for standard genome sequencing and annotation.</title>
        <authorList>
            <consortium name="The Broad Institute Genomics Platform"/>
            <consortium name="The Broad Institute Genome Sequencing Center for Infectious Disease"/>
            <person name="Wu L."/>
            <person name="Ma J."/>
        </authorList>
    </citation>
    <scope>NUCLEOTIDE SEQUENCE [LARGE SCALE GENOMIC DNA]</scope>
    <source>
        <strain evidence="8 9">JCM 10367</strain>
    </source>
</reference>
<dbReference type="InterPro" id="IPR000326">
    <property type="entry name" value="PAP2/HPO"/>
</dbReference>
<evidence type="ECO:0000313" key="8">
    <source>
        <dbReference type="EMBL" id="GAA0656127.1"/>
    </source>
</evidence>
<keyword evidence="9" id="KW-1185">Reference proteome</keyword>
<evidence type="ECO:0000256" key="1">
    <source>
        <dbReference type="ARBA" id="ARBA00004651"/>
    </source>
</evidence>
<dbReference type="PANTHER" id="PTHR14969">
    <property type="entry name" value="SPHINGOSINE-1-PHOSPHATE PHOSPHOHYDROLASE"/>
    <property type="match status" value="1"/>
</dbReference>
<keyword evidence="4" id="KW-0378">Hydrolase</keyword>
<keyword evidence="3" id="KW-0812">Transmembrane</keyword>
<dbReference type="EMBL" id="BAAAGU010000040">
    <property type="protein sequence ID" value="GAA0656127.1"/>
    <property type="molecule type" value="Genomic_DNA"/>
</dbReference>
<dbReference type="SMART" id="SM00014">
    <property type="entry name" value="acidPPc"/>
    <property type="match status" value="1"/>
</dbReference>
<dbReference type="SUPFAM" id="SSF48317">
    <property type="entry name" value="Acid phosphatase/Vanadium-dependent haloperoxidase"/>
    <property type="match status" value="1"/>
</dbReference>
<keyword evidence="5" id="KW-1133">Transmembrane helix</keyword>
<keyword evidence="2" id="KW-1003">Cell membrane</keyword>
<comment type="caution">
    <text evidence="8">The sequence shown here is derived from an EMBL/GenBank/DDBJ whole genome shotgun (WGS) entry which is preliminary data.</text>
</comment>
<evidence type="ECO:0000256" key="6">
    <source>
        <dbReference type="ARBA" id="ARBA00023136"/>
    </source>
</evidence>
<evidence type="ECO:0000259" key="7">
    <source>
        <dbReference type="SMART" id="SM00014"/>
    </source>
</evidence>
<dbReference type="PANTHER" id="PTHR14969:SF62">
    <property type="entry name" value="DECAPRENYLPHOSPHORYL-5-PHOSPHORIBOSE PHOSPHATASE RV3807C-RELATED"/>
    <property type="match status" value="1"/>
</dbReference>
<evidence type="ECO:0000313" key="9">
    <source>
        <dbReference type="Proteomes" id="UP001500724"/>
    </source>
</evidence>
<evidence type="ECO:0000256" key="4">
    <source>
        <dbReference type="ARBA" id="ARBA00022801"/>
    </source>
</evidence>
<dbReference type="InterPro" id="IPR036938">
    <property type="entry name" value="PAP2/HPO_sf"/>
</dbReference>
<protein>
    <submittedName>
        <fullName evidence="8">Phosphatase PAP2 family protein</fullName>
    </submittedName>
</protein>
<organism evidence="8 9">
    <name type="scientific">Streptomyces thermocarboxydovorans</name>
    <dbReference type="NCBI Taxonomy" id="59298"/>
    <lineage>
        <taxon>Bacteria</taxon>
        <taxon>Bacillati</taxon>
        <taxon>Actinomycetota</taxon>
        <taxon>Actinomycetes</taxon>
        <taxon>Kitasatosporales</taxon>
        <taxon>Streptomycetaceae</taxon>
        <taxon>Streptomyces</taxon>
    </lineage>
</organism>
<accession>A0ABN1HK82</accession>
<feature type="domain" description="Phosphatidic acid phosphatase type 2/haloperoxidase" evidence="7">
    <location>
        <begin position="69"/>
        <end position="169"/>
    </location>
</feature>
<proteinExistence type="predicted"/>
<comment type="subcellular location">
    <subcellularLocation>
        <location evidence="1">Cell membrane</location>
        <topology evidence="1">Multi-pass membrane protein</topology>
    </subcellularLocation>
</comment>